<dbReference type="CDD" id="cd04301">
    <property type="entry name" value="NAT_SF"/>
    <property type="match status" value="1"/>
</dbReference>
<proteinExistence type="predicted"/>
<reference evidence="2 3" key="1">
    <citation type="submission" date="2018-09" db="EMBL/GenBank/DDBJ databases">
        <title>Isolation, diversity and antifungal activity of actinobacteria from wheat.</title>
        <authorList>
            <person name="Han C."/>
        </authorList>
    </citation>
    <scope>NUCLEOTIDE SEQUENCE [LARGE SCALE GENOMIC DNA]</scope>
    <source>
        <strain evidence="2 3">NEAU-YY265</strain>
    </source>
</reference>
<name>A0A418KKT2_9ACTN</name>
<dbReference type="PANTHER" id="PTHR43792">
    <property type="entry name" value="GNAT FAMILY, PUTATIVE (AFU_ORTHOLOGUE AFUA_3G00765)-RELATED-RELATED"/>
    <property type="match status" value="1"/>
</dbReference>
<evidence type="ECO:0000313" key="3">
    <source>
        <dbReference type="Proteomes" id="UP000284057"/>
    </source>
</evidence>
<protein>
    <submittedName>
        <fullName evidence="2">N-acetyltransferase</fullName>
    </submittedName>
</protein>
<comment type="caution">
    <text evidence="2">The sequence shown here is derived from an EMBL/GenBank/DDBJ whole genome shotgun (WGS) entry which is preliminary data.</text>
</comment>
<sequence>MLERLRDAGTTLLSLRALPEPAVTPLQRIDWPVRTDRLTLRPGRPADADGVWQYRRLEPVARWLTELPADADAFRARFAAPARLATTLVVERDGQLIGDLMVRVENAWAQAEVADAARAVQAELGWVFDPAHQGQGFATEAVRELLRLCFAELGLRRVTALCFADNEPSWRLMERVGMRRESHNVADSLHRSGRWLDGLGYALLAEEWNRPI</sequence>
<feature type="domain" description="N-acetyltransferase" evidence="1">
    <location>
        <begin position="38"/>
        <end position="206"/>
    </location>
</feature>
<gene>
    <name evidence="2" type="ORF">DY240_22185</name>
</gene>
<dbReference type="InterPro" id="IPR016181">
    <property type="entry name" value="Acyl_CoA_acyltransferase"/>
</dbReference>
<dbReference type="Gene3D" id="3.40.630.30">
    <property type="match status" value="1"/>
</dbReference>
<dbReference type="EMBL" id="QUAL01000191">
    <property type="protein sequence ID" value="RIQ17878.1"/>
    <property type="molecule type" value="Genomic_DNA"/>
</dbReference>
<dbReference type="InterPro" id="IPR051531">
    <property type="entry name" value="N-acetyltransferase"/>
</dbReference>
<dbReference type="OrthoDB" id="9132139at2"/>
<keyword evidence="2" id="KW-0808">Transferase</keyword>
<evidence type="ECO:0000313" key="2">
    <source>
        <dbReference type="EMBL" id="RIQ17878.1"/>
    </source>
</evidence>
<dbReference type="AlphaFoldDB" id="A0A418KKT2"/>
<dbReference type="SUPFAM" id="SSF55729">
    <property type="entry name" value="Acyl-CoA N-acyltransferases (Nat)"/>
    <property type="match status" value="1"/>
</dbReference>
<keyword evidence="3" id="KW-1185">Reference proteome</keyword>
<evidence type="ECO:0000259" key="1">
    <source>
        <dbReference type="PROSITE" id="PS51186"/>
    </source>
</evidence>
<dbReference type="Proteomes" id="UP000284057">
    <property type="component" value="Unassembled WGS sequence"/>
</dbReference>
<dbReference type="GO" id="GO:0016747">
    <property type="term" value="F:acyltransferase activity, transferring groups other than amino-acyl groups"/>
    <property type="evidence" value="ECO:0007669"/>
    <property type="project" value="InterPro"/>
</dbReference>
<dbReference type="Pfam" id="PF13302">
    <property type="entry name" value="Acetyltransf_3"/>
    <property type="match status" value="1"/>
</dbReference>
<accession>A0A418KKT2</accession>
<dbReference type="PROSITE" id="PS51186">
    <property type="entry name" value="GNAT"/>
    <property type="match status" value="1"/>
</dbReference>
<organism evidence="2 3">
    <name type="scientific">Jiangella rhizosphaerae</name>
    <dbReference type="NCBI Taxonomy" id="2293569"/>
    <lineage>
        <taxon>Bacteria</taxon>
        <taxon>Bacillati</taxon>
        <taxon>Actinomycetota</taxon>
        <taxon>Actinomycetes</taxon>
        <taxon>Jiangellales</taxon>
        <taxon>Jiangellaceae</taxon>
        <taxon>Jiangella</taxon>
    </lineage>
</organism>
<dbReference type="InterPro" id="IPR000182">
    <property type="entry name" value="GNAT_dom"/>
</dbReference>
<dbReference type="PANTHER" id="PTHR43792:SF1">
    <property type="entry name" value="N-ACETYLTRANSFERASE DOMAIN-CONTAINING PROTEIN"/>
    <property type="match status" value="1"/>
</dbReference>